<evidence type="ECO:0000256" key="8">
    <source>
        <dbReference type="ARBA" id="ARBA00023136"/>
    </source>
</evidence>
<dbReference type="AlphaFoldDB" id="A0A6J2YBW5"/>
<dbReference type="PANTHER" id="PTHR24365:SF541">
    <property type="entry name" value="PROTEIN TOLL-RELATED"/>
    <property type="match status" value="1"/>
</dbReference>
<evidence type="ECO:0000256" key="4">
    <source>
        <dbReference type="ARBA" id="ARBA00022692"/>
    </source>
</evidence>
<dbReference type="SMART" id="SM00369">
    <property type="entry name" value="LRR_TYP"/>
    <property type="match status" value="9"/>
</dbReference>
<dbReference type="Gene3D" id="3.80.10.10">
    <property type="entry name" value="Ribonuclease Inhibitor"/>
    <property type="match status" value="3"/>
</dbReference>
<keyword evidence="6" id="KW-0677">Repeat</keyword>
<dbReference type="SMART" id="SM00255">
    <property type="entry name" value="TIR"/>
    <property type="match status" value="1"/>
</dbReference>
<evidence type="ECO:0000256" key="12">
    <source>
        <dbReference type="SAM" id="SignalP"/>
    </source>
</evidence>
<dbReference type="InterPro" id="IPR000157">
    <property type="entry name" value="TIR_dom"/>
</dbReference>
<evidence type="ECO:0000313" key="14">
    <source>
        <dbReference type="Proteomes" id="UP000504635"/>
    </source>
</evidence>
<gene>
    <name evidence="15" type="primary">LOC115885802</name>
</gene>
<comment type="subcellular location">
    <subcellularLocation>
        <location evidence="1">Membrane</location>
        <topology evidence="1">Single-pass membrane protein</topology>
    </subcellularLocation>
</comment>
<feature type="domain" description="TIR" evidence="13">
    <location>
        <begin position="780"/>
        <end position="915"/>
    </location>
</feature>
<dbReference type="GO" id="GO:0005886">
    <property type="term" value="C:plasma membrane"/>
    <property type="evidence" value="ECO:0007669"/>
    <property type="project" value="TreeGrafter"/>
</dbReference>
<dbReference type="RefSeq" id="XP_030760684.1">
    <property type="nucleotide sequence ID" value="XM_030904824.1"/>
</dbReference>
<comment type="similarity">
    <text evidence="2">Belongs to the Toll-like receptor family.</text>
</comment>
<keyword evidence="4 11" id="KW-0812">Transmembrane</keyword>
<dbReference type="PROSITE" id="PS50104">
    <property type="entry name" value="TIR"/>
    <property type="match status" value="1"/>
</dbReference>
<dbReference type="InterPro" id="IPR035897">
    <property type="entry name" value="Toll_tir_struct_dom_sf"/>
</dbReference>
<dbReference type="InterPro" id="IPR003591">
    <property type="entry name" value="Leu-rich_rpt_typical-subtyp"/>
</dbReference>
<organism evidence="14 15">
    <name type="scientific">Sitophilus oryzae</name>
    <name type="common">Rice weevil</name>
    <name type="synonym">Curculio oryzae</name>
    <dbReference type="NCBI Taxonomy" id="7048"/>
    <lineage>
        <taxon>Eukaryota</taxon>
        <taxon>Metazoa</taxon>
        <taxon>Ecdysozoa</taxon>
        <taxon>Arthropoda</taxon>
        <taxon>Hexapoda</taxon>
        <taxon>Insecta</taxon>
        <taxon>Pterygota</taxon>
        <taxon>Neoptera</taxon>
        <taxon>Endopterygota</taxon>
        <taxon>Coleoptera</taxon>
        <taxon>Polyphaga</taxon>
        <taxon>Cucujiformia</taxon>
        <taxon>Curculionidae</taxon>
        <taxon>Dryophthorinae</taxon>
        <taxon>Sitophilus</taxon>
    </lineage>
</organism>
<dbReference type="Gene3D" id="3.40.50.10140">
    <property type="entry name" value="Toll/interleukin-1 receptor homology (TIR) domain"/>
    <property type="match status" value="1"/>
</dbReference>
<dbReference type="GO" id="GO:0007165">
    <property type="term" value="P:signal transduction"/>
    <property type="evidence" value="ECO:0007669"/>
    <property type="project" value="InterPro"/>
</dbReference>
<keyword evidence="8 11" id="KW-0472">Membrane</keyword>
<dbReference type="Pfam" id="PF13855">
    <property type="entry name" value="LRR_8"/>
    <property type="match status" value="2"/>
</dbReference>
<name>A0A6J2YBW5_SITOR</name>
<feature type="transmembrane region" description="Helical" evidence="11">
    <location>
        <begin position="727"/>
        <end position="751"/>
    </location>
</feature>
<dbReference type="InterPro" id="IPR001611">
    <property type="entry name" value="Leu-rich_rpt"/>
</dbReference>
<dbReference type="FunCoup" id="A0A6J2YBW5">
    <property type="interactions" value="70"/>
</dbReference>
<evidence type="ECO:0000256" key="10">
    <source>
        <dbReference type="ARBA" id="ARBA00023180"/>
    </source>
</evidence>
<evidence type="ECO:0000256" key="9">
    <source>
        <dbReference type="ARBA" id="ARBA00023170"/>
    </source>
</evidence>
<keyword evidence="5 12" id="KW-0732">Signal</keyword>
<keyword evidence="14" id="KW-1185">Reference proteome</keyword>
<dbReference type="FunFam" id="3.80.10.10:FF:001164">
    <property type="entry name" value="GH01279p"/>
    <property type="match status" value="1"/>
</dbReference>
<dbReference type="GO" id="GO:0038023">
    <property type="term" value="F:signaling receptor activity"/>
    <property type="evidence" value="ECO:0007669"/>
    <property type="project" value="TreeGrafter"/>
</dbReference>
<dbReference type="KEGG" id="soy:115885802"/>
<dbReference type="Proteomes" id="UP000504635">
    <property type="component" value="Unplaced"/>
</dbReference>
<feature type="chain" id="PRO_5026893582" evidence="12">
    <location>
        <begin position="23"/>
        <end position="936"/>
    </location>
</feature>
<dbReference type="Pfam" id="PF01582">
    <property type="entry name" value="TIR"/>
    <property type="match status" value="1"/>
</dbReference>
<dbReference type="InterPro" id="IPR032675">
    <property type="entry name" value="LRR_dom_sf"/>
</dbReference>
<keyword evidence="3" id="KW-0433">Leucine-rich repeat</keyword>
<evidence type="ECO:0000256" key="7">
    <source>
        <dbReference type="ARBA" id="ARBA00022989"/>
    </source>
</evidence>
<evidence type="ECO:0000256" key="11">
    <source>
        <dbReference type="SAM" id="Phobius"/>
    </source>
</evidence>
<dbReference type="OrthoDB" id="1421090at2759"/>
<dbReference type="SMART" id="SM00364">
    <property type="entry name" value="LRR_BAC"/>
    <property type="match status" value="4"/>
</dbReference>
<dbReference type="FunFam" id="3.40.50.10140:FF:000026">
    <property type="entry name" value="Toll-like receptor 2"/>
    <property type="match status" value="1"/>
</dbReference>
<dbReference type="GeneID" id="115885802"/>
<evidence type="ECO:0000256" key="6">
    <source>
        <dbReference type="ARBA" id="ARBA00022737"/>
    </source>
</evidence>
<evidence type="ECO:0000313" key="15">
    <source>
        <dbReference type="RefSeq" id="XP_030760684.1"/>
    </source>
</evidence>
<dbReference type="PRINTS" id="PR01537">
    <property type="entry name" value="INTRLKN1R1F"/>
</dbReference>
<dbReference type="SMART" id="SM00365">
    <property type="entry name" value="LRR_SD22"/>
    <property type="match status" value="5"/>
</dbReference>
<feature type="signal peptide" evidence="12">
    <location>
        <begin position="1"/>
        <end position="22"/>
    </location>
</feature>
<dbReference type="PROSITE" id="PS51450">
    <property type="entry name" value="LRR"/>
    <property type="match status" value="2"/>
</dbReference>
<dbReference type="SUPFAM" id="SSF52200">
    <property type="entry name" value="Toll/Interleukin receptor TIR domain"/>
    <property type="match status" value="1"/>
</dbReference>
<evidence type="ECO:0000259" key="13">
    <source>
        <dbReference type="PROSITE" id="PS50104"/>
    </source>
</evidence>
<dbReference type="InParanoid" id="A0A6J2YBW5"/>
<protein>
    <submittedName>
        <fullName evidence="15">Protein toll-like</fullName>
    </submittedName>
</protein>
<evidence type="ECO:0000256" key="3">
    <source>
        <dbReference type="ARBA" id="ARBA00022614"/>
    </source>
</evidence>
<keyword evidence="7 11" id="KW-1133">Transmembrane helix</keyword>
<evidence type="ECO:0000256" key="5">
    <source>
        <dbReference type="ARBA" id="ARBA00022729"/>
    </source>
</evidence>
<keyword evidence="10" id="KW-0325">Glycoprotein</keyword>
<proteinExistence type="inferred from homology"/>
<dbReference type="PANTHER" id="PTHR24365">
    <property type="entry name" value="TOLL-LIKE RECEPTOR"/>
    <property type="match status" value="1"/>
</dbReference>
<dbReference type="SUPFAM" id="SSF52058">
    <property type="entry name" value="L domain-like"/>
    <property type="match status" value="2"/>
</dbReference>
<evidence type="ECO:0000256" key="1">
    <source>
        <dbReference type="ARBA" id="ARBA00004167"/>
    </source>
</evidence>
<keyword evidence="9" id="KW-0675">Receptor</keyword>
<reference evidence="15" key="1">
    <citation type="submission" date="2025-08" db="UniProtKB">
        <authorList>
            <consortium name="RefSeq"/>
        </authorList>
    </citation>
    <scope>IDENTIFICATION</scope>
    <source>
        <tissue evidence="15">Gonads</tissue>
    </source>
</reference>
<sequence>MFLTLKTKLLVTILVIIGGINAQRCYKRCNCLKSKSAQKAAMCNKNITYLNILVDEKGIGISCRQLFPEDIKDTVIFDAKYLTYINEESPIPLESIVKKCQKSKQRNIQYDLNMLQFDNITISSSIFETNPHISHLNIRSNVNSNNTKNFFKLDADFLKNASHLKVLTIKNNNLMYMDSIFKESSSIEILDLSSNRLENFRANLFAGFEDLKSLILQQNQITFLNKEMLNGLENITYIDLSQNKINKIERNAFDDFSNLEYLNISANNLYILPNDLFSVSINIKYLDLAMNENLLLPENIFSPLESLTSLNLSNTNLKEISKDFLQTNTDLQVLNLSKNSISELKTDAFTNLYNLTLLDLSYNKLQYLPNTVFSNLGKIRKIYLNDNRLTKIGVNIFSHLNYLEIIDLSGNLIVDIKESDEHVKCNEVILKNNLLSRFPAFLIYNASISNLDLSRNLIDEFVLVKDLVPDKSEMKINLSNNSLRHVDIRGGNTTSRNWKLDLDISKNYVKCDCEKFSLTKDNKKAFSALQLTYNQSFCRDKSWKQRCPLVKIRNCPTPCDCYYQDKKLAVVVDCSVRNLTRYPVVHNVETVDNQFKQNQTVVYLSGNRLNLEGQINLESYANVSILDLSHNEITKVNWIPQHVKVLHLEDNKLSTLSDNVITTLRNDVYLNRVSLGNNSWICDSTAKKLQKFLIEFNNIKVDQSEVICNKTGESLVYMKLYDQQTNAVMMIFLISVTIALALISILTMLYYKYNKSIKIYLYSKNLCLWCVAEDELDKGKDYDIFISYSNKDEEFVQNRLLKELEQGEIPFKVCIHYRDWMPGEFISKQIINSVLNSRRTLVILSNNFLESVWGKMEFRTAHTQAISEGRARVIVVIYGELNEDSLDEEMQTYLKTNTYVKWGDPWFWNKLKYALPHSKARTLSRGNWYKHNHPVN</sequence>
<accession>A0A6J2YBW5</accession>
<evidence type="ECO:0000256" key="2">
    <source>
        <dbReference type="ARBA" id="ARBA00009634"/>
    </source>
</evidence>